<dbReference type="GO" id="GO:0006004">
    <property type="term" value="P:fucose metabolic process"/>
    <property type="evidence" value="ECO:0007669"/>
    <property type="project" value="InterPro"/>
</dbReference>
<dbReference type="GO" id="GO:0016139">
    <property type="term" value="P:glycoside catabolic process"/>
    <property type="evidence" value="ECO:0007669"/>
    <property type="project" value="TreeGrafter"/>
</dbReference>
<dbReference type="PANTHER" id="PTHR10030">
    <property type="entry name" value="ALPHA-L-FUCOSIDASE"/>
    <property type="match status" value="1"/>
</dbReference>
<proteinExistence type="inferred from homology"/>
<evidence type="ECO:0000256" key="4">
    <source>
        <dbReference type="ARBA" id="ARBA00022729"/>
    </source>
</evidence>
<evidence type="ECO:0000256" key="7">
    <source>
        <dbReference type="PIRSR" id="PIRSR001092-1"/>
    </source>
</evidence>
<evidence type="ECO:0000256" key="5">
    <source>
        <dbReference type="ARBA" id="ARBA00022801"/>
    </source>
</evidence>
<feature type="site" description="May be important for catalysis" evidence="7">
    <location>
        <position position="278"/>
    </location>
</feature>
<comment type="function">
    <text evidence="1">Alpha-L-fucosidase is responsible for hydrolyzing the alpha-1,6-linked fucose joined to the reducing-end N-acetylglucosamine of the carbohydrate moieties of glycoproteins.</text>
</comment>
<dbReference type="GO" id="GO:0005764">
    <property type="term" value="C:lysosome"/>
    <property type="evidence" value="ECO:0007669"/>
    <property type="project" value="TreeGrafter"/>
</dbReference>
<evidence type="ECO:0000256" key="3">
    <source>
        <dbReference type="ARBA" id="ARBA00012662"/>
    </source>
</evidence>
<evidence type="ECO:0000256" key="2">
    <source>
        <dbReference type="ARBA" id="ARBA00007951"/>
    </source>
</evidence>
<dbReference type="STRING" id="280093.SAMN05443373_10525"/>
<dbReference type="Gene3D" id="3.20.20.80">
    <property type="entry name" value="Glycosidases"/>
    <property type="match status" value="1"/>
</dbReference>
<dbReference type="PRINTS" id="PR00741">
    <property type="entry name" value="GLHYDRLASE29"/>
</dbReference>
<evidence type="ECO:0000256" key="6">
    <source>
        <dbReference type="ARBA" id="ARBA00023295"/>
    </source>
</evidence>
<dbReference type="PANTHER" id="PTHR10030:SF37">
    <property type="entry name" value="ALPHA-L-FUCOSIDASE-RELATED"/>
    <property type="match status" value="1"/>
</dbReference>
<evidence type="ECO:0000313" key="12">
    <source>
        <dbReference type="Proteomes" id="UP000237771"/>
    </source>
</evidence>
<keyword evidence="5" id="KW-0378">Hydrolase</keyword>
<dbReference type="InterPro" id="IPR000933">
    <property type="entry name" value="Glyco_hydro_29"/>
</dbReference>
<evidence type="ECO:0000313" key="11">
    <source>
        <dbReference type="Proteomes" id="UP000184384"/>
    </source>
</evidence>
<accession>A0A1M5NL29</accession>
<reference evidence="9 12" key="3">
    <citation type="submission" date="2018-03" db="EMBL/GenBank/DDBJ databases">
        <title>Genomic Encyclopedia of Archaeal and Bacterial Type Strains, Phase II (KMG-II): from individual species to whole genera.</title>
        <authorList>
            <person name="Goeker M."/>
        </authorList>
    </citation>
    <scope>NUCLEOTIDE SEQUENCE [LARGE SCALE GENOMIC DNA]</scope>
    <source>
        <strain evidence="9 12">DSM 17797</strain>
    </source>
</reference>
<dbReference type="AlphaFoldDB" id="A0A1M5NL29"/>
<sequence>MLTLLLFANLSIALAQKKERNLKVKNEVKWFTDARFGMFIHWTPLGAVNQEIGWSWGRELAAADYQKMCKEWNPTKFDADEWVRIAKNAGMKYIVFVPKHHDGFSLWDTKATDFNIMNTPYAQDVCKQLSEACEKQGIIFCTYYSIADLHQNEWSKMCWVEDTVFEPVKGGMDAYLEFVKKQCAELIQKYHTKNFWFDGFWHSEWYDNPKYRKELSDYLKSLDANIIMSRLQMPSKPVGGQWDDGWDFEKNVGDYHSREDHGGKEWENLYYKGPWEFCSSVAYPNYSYNSNMKFKTAKELIQTMVKIAGRNGNYLLDMAPRPDGSVDDTQKRLFSEIGDWMKTYGETIYQTEGGPYLPLKGDFVSTRKNNKIYLHLLSGQTSITLPAFDNKILSAKIFQTAAKVKFKKENGKFIFAVPANYKNENDLIIELTIKGAAADIALME</sequence>
<gene>
    <name evidence="9" type="ORF">BC624_10525</name>
    <name evidence="10" type="ORF">SAMN05443373_10525</name>
</gene>
<dbReference type="SUPFAM" id="SSF51445">
    <property type="entry name" value="(Trans)glycosidases"/>
    <property type="match status" value="1"/>
</dbReference>
<organism evidence="10 11">
    <name type="scientific">Flavobacterium granuli</name>
    <dbReference type="NCBI Taxonomy" id="280093"/>
    <lineage>
        <taxon>Bacteria</taxon>
        <taxon>Pseudomonadati</taxon>
        <taxon>Bacteroidota</taxon>
        <taxon>Flavobacteriia</taxon>
        <taxon>Flavobacteriales</taxon>
        <taxon>Flavobacteriaceae</taxon>
        <taxon>Flavobacterium</taxon>
    </lineage>
</organism>
<dbReference type="Pfam" id="PF01120">
    <property type="entry name" value="Alpha_L_fucos"/>
    <property type="match status" value="1"/>
</dbReference>
<dbReference type="PIRSF" id="PIRSF001092">
    <property type="entry name" value="Alpha-L-fucosidase"/>
    <property type="match status" value="1"/>
</dbReference>
<evidence type="ECO:0000313" key="10">
    <source>
        <dbReference type="EMBL" id="SHG89623.1"/>
    </source>
</evidence>
<reference evidence="11" key="1">
    <citation type="submission" date="2016-11" db="EMBL/GenBank/DDBJ databases">
        <authorList>
            <person name="Varghese N."/>
            <person name="Submissions S."/>
        </authorList>
    </citation>
    <scope>NUCLEOTIDE SEQUENCE [LARGE SCALE GENOMIC DNA]</scope>
    <source>
        <strain evidence="11">DSM 19729</strain>
    </source>
</reference>
<keyword evidence="4" id="KW-0732">Signal</keyword>
<dbReference type="Proteomes" id="UP000237771">
    <property type="component" value="Unassembled WGS sequence"/>
</dbReference>
<dbReference type="SMART" id="SM00812">
    <property type="entry name" value="Alpha_L_fucos"/>
    <property type="match status" value="1"/>
</dbReference>
<dbReference type="EMBL" id="FQWO01000005">
    <property type="protein sequence ID" value="SHG89623.1"/>
    <property type="molecule type" value="Genomic_DNA"/>
</dbReference>
<dbReference type="InterPro" id="IPR017853">
    <property type="entry name" value="GH"/>
</dbReference>
<name>A0A1M5NL29_9FLAO</name>
<dbReference type="InterPro" id="IPR057739">
    <property type="entry name" value="Glyco_hydro_29_N"/>
</dbReference>
<dbReference type="GO" id="GO:0004560">
    <property type="term" value="F:alpha-L-fucosidase activity"/>
    <property type="evidence" value="ECO:0007669"/>
    <property type="project" value="InterPro"/>
</dbReference>
<evidence type="ECO:0000313" key="9">
    <source>
        <dbReference type="EMBL" id="PRZ23303.1"/>
    </source>
</evidence>
<dbReference type="InterPro" id="IPR016286">
    <property type="entry name" value="FUC_metazoa-typ"/>
</dbReference>
<reference evidence="10" key="2">
    <citation type="submission" date="2016-11" db="EMBL/GenBank/DDBJ databases">
        <authorList>
            <person name="Jaros S."/>
            <person name="Januszkiewicz K."/>
            <person name="Wedrychowicz H."/>
        </authorList>
    </citation>
    <scope>NUCLEOTIDE SEQUENCE [LARGE SCALE GENOMIC DNA]</scope>
    <source>
        <strain evidence="10">DSM 19729</strain>
    </source>
</reference>
<dbReference type="EMBL" id="PVUB01000005">
    <property type="protein sequence ID" value="PRZ23303.1"/>
    <property type="molecule type" value="Genomic_DNA"/>
</dbReference>
<dbReference type="EC" id="3.2.1.51" evidence="3"/>
<dbReference type="Proteomes" id="UP000184384">
    <property type="component" value="Unassembled WGS sequence"/>
</dbReference>
<feature type="domain" description="Glycoside hydrolase family 29 N-terminal" evidence="8">
    <location>
        <begin position="16"/>
        <end position="346"/>
    </location>
</feature>
<evidence type="ECO:0000259" key="8">
    <source>
        <dbReference type="Pfam" id="PF01120"/>
    </source>
</evidence>
<keyword evidence="6" id="KW-0326">Glycosidase</keyword>
<evidence type="ECO:0000256" key="1">
    <source>
        <dbReference type="ARBA" id="ARBA00004071"/>
    </source>
</evidence>
<protein>
    <recommendedName>
        <fullName evidence="3">alpha-L-fucosidase</fullName>
        <ecNumber evidence="3">3.2.1.51</ecNumber>
    </recommendedName>
</protein>
<comment type="similarity">
    <text evidence="2">Belongs to the glycosyl hydrolase 29 family.</text>
</comment>
<keyword evidence="12" id="KW-1185">Reference proteome</keyword>